<proteinExistence type="inferred from homology"/>
<dbReference type="SUPFAM" id="SSF101967">
    <property type="entry name" value="Adhesin YadA, collagen-binding domain"/>
    <property type="match status" value="1"/>
</dbReference>
<keyword evidence="7" id="KW-0732">Signal</keyword>
<evidence type="ECO:0000256" key="1">
    <source>
        <dbReference type="ARBA" id="ARBA00004241"/>
    </source>
</evidence>
<keyword evidence="8" id="KW-0653">Protein transport</keyword>
<gene>
    <name evidence="14" type="ORF">Q612_NSC00331G0002</name>
</gene>
<dbReference type="Pfam" id="PF03895">
    <property type="entry name" value="YadA_anchor"/>
    <property type="match status" value="1"/>
</dbReference>
<feature type="domain" description="Trimeric autotransporter adhesin YadA-like C-terminal membrane anchor" evidence="12">
    <location>
        <begin position="237"/>
        <end position="290"/>
    </location>
</feature>
<dbReference type="Gene3D" id="2.150.10.10">
    <property type="entry name" value="Serralysin-like metalloprotease, C-terminal"/>
    <property type="match status" value="1"/>
</dbReference>
<dbReference type="Proteomes" id="UP000018840">
    <property type="component" value="Unassembled WGS sequence"/>
</dbReference>
<dbReference type="InterPro" id="IPR011049">
    <property type="entry name" value="Serralysin-like_metalloprot_C"/>
</dbReference>
<dbReference type="EMBL" id="AZMC01000331">
    <property type="protein sequence ID" value="ETI86029.1"/>
    <property type="molecule type" value="Genomic_DNA"/>
</dbReference>
<comment type="similarity">
    <text evidence="3">Belongs to the autotransporter-2 (AT-2) (TC 1.B.40) family.</text>
</comment>
<sequence length="338" mass="36510">MEKNKDAYTRAKAWQEAVSAERQAFKEINEARIAYAKSSTEENKKAITEKYDAWKKASDHRQETDVAMRPDFKTINDLNARYGQIFGKLMSTGGAVSVGNEKEGITRQIVNVAAGTKDTDAVNVYQLRDAVENFKQETRVAEDGKYVKKDKTAGENLTALDKEIDKLGTDSAVAEDGAYVKKDKKVGENLTALDKQVQANAGEIGALANGMGALDSRVNKVGAGSAALAALHPLDFDPENKWNFAAGYGHYKGANAVAIGAFYRPDENKMVSIGGSFGGGEDMINAGVSFKVGEGTSPYAGVSKAQLAQRIKQQDEELAAQKAQIREILEQLAAMKKA</sequence>
<organism evidence="14 15">
    <name type="scientific">Negativicoccus succinicivorans DORA_17_25</name>
    <dbReference type="NCBI Taxonomy" id="1403945"/>
    <lineage>
        <taxon>Bacteria</taxon>
        <taxon>Bacillati</taxon>
        <taxon>Bacillota</taxon>
        <taxon>Negativicutes</taxon>
        <taxon>Veillonellales</taxon>
        <taxon>Veillonellaceae</taxon>
        <taxon>Negativicoccus</taxon>
    </lineage>
</organism>
<keyword evidence="5" id="KW-1134">Transmembrane beta strand</keyword>
<dbReference type="GO" id="GO:0009986">
    <property type="term" value="C:cell surface"/>
    <property type="evidence" value="ECO:0007669"/>
    <property type="project" value="UniProtKB-SubCell"/>
</dbReference>
<evidence type="ECO:0000259" key="13">
    <source>
        <dbReference type="Pfam" id="PF05662"/>
    </source>
</evidence>
<evidence type="ECO:0000256" key="2">
    <source>
        <dbReference type="ARBA" id="ARBA00004442"/>
    </source>
</evidence>
<dbReference type="AlphaFoldDB" id="W1U074"/>
<accession>W1U074</accession>
<keyword evidence="11" id="KW-0175">Coiled coil</keyword>
<evidence type="ECO:0000313" key="14">
    <source>
        <dbReference type="EMBL" id="ETI86029.1"/>
    </source>
</evidence>
<reference evidence="14 15" key="1">
    <citation type="submission" date="2013-12" db="EMBL/GenBank/DDBJ databases">
        <title>A Varibaculum cambriense genome reconstructed from a premature infant gut community with otherwise low bacterial novelty that shifts toward anaerobic metabolism during the third week of life.</title>
        <authorList>
            <person name="Brown C.T."/>
            <person name="Sharon I."/>
            <person name="Thomas B.C."/>
            <person name="Castelle C.J."/>
            <person name="Morowitz M.J."/>
            <person name="Banfield J.F."/>
        </authorList>
    </citation>
    <scope>NUCLEOTIDE SEQUENCE [LARGE SCALE GENOMIC DNA]</scope>
    <source>
        <strain evidence="15">DORA_17_25</strain>
    </source>
</reference>
<evidence type="ECO:0000256" key="11">
    <source>
        <dbReference type="SAM" id="Coils"/>
    </source>
</evidence>
<name>W1U074_9FIRM</name>
<evidence type="ECO:0000256" key="3">
    <source>
        <dbReference type="ARBA" id="ARBA00005848"/>
    </source>
</evidence>
<evidence type="ECO:0000256" key="5">
    <source>
        <dbReference type="ARBA" id="ARBA00022452"/>
    </source>
</evidence>
<dbReference type="PATRIC" id="fig|1403945.3.peg.1057"/>
<dbReference type="Gene3D" id="3.30.1300.30">
    <property type="entry name" value="GSPII I/J protein-like"/>
    <property type="match status" value="1"/>
</dbReference>
<feature type="domain" description="Trimeric autotransporter adhesin YadA-like stalk" evidence="13">
    <location>
        <begin position="108"/>
        <end position="138"/>
    </location>
</feature>
<dbReference type="GO" id="GO:0015031">
    <property type="term" value="P:protein transport"/>
    <property type="evidence" value="ECO:0007669"/>
    <property type="project" value="UniProtKB-KW"/>
</dbReference>
<dbReference type="Pfam" id="PF05662">
    <property type="entry name" value="YadA_stalk"/>
    <property type="match status" value="1"/>
</dbReference>
<evidence type="ECO:0000256" key="7">
    <source>
        <dbReference type="ARBA" id="ARBA00022729"/>
    </source>
</evidence>
<comment type="caution">
    <text evidence="14">The sequence shown here is derived from an EMBL/GenBank/DDBJ whole genome shotgun (WGS) entry which is preliminary data.</text>
</comment>
<protein>
    <recommendedName>
        <fullName evidence="16">Trimeric autotransporter adhesin YadA-like C-terminal membrane anchor domain-containing protein</fullName>
    </recommendedName>
</protein>
<dbReference type="GO" id="GO:0009279">
    <property type="term" value="C:cell outer membrane"/>
    <property type="evidence" value="ECO:0007669"/>
    <property type="project" value="UniProtKB-SubCell"/>
</dbReference>
<evidence type="ECO:0000259" key="12">
    <source>
        <dbReference type="Pfam" id="PF03895"/>
    </source>
</evidence>
<feature type="coiled-coil region" evidence="11">
    <location>
        <begin position="304"/>
        <end position="338"/>
    </location>
</feature>
<evidence type="ECO:0000313" key="15">
    <source>
        <dbReference type="Proteomes" id="UP000018840"/>
    </source>
</evidence>
<evidence type="ECO:0000256" key="9">
    <source>
        <dbReference type="ARBA" id="ARBA00023136"/>
    </source>
</evidence>
<evidence type="ECO:0008006" key="16">
    <source>
        <dbReference type="Google" id="ProtNLM"/>
    </source>
</evidence>
<dbReference type="InterPro" id="IPR008635">
    <property type="entry name" value="Coiled_stalk_dom"/>
</dbReference>
<keyword evidence="6" id="KW-0812">Transmembrane</keyword>
<dbReference type="InterPro" id="IPR005594">
    <property type="entry name" value="YadA_C"/>
</dbReference>
<evidence type="ECO:0000256" key="4">
    <source>
        <dbReference type="ARBA" id="ARBA00022448"/>
    </source>
</evidence>
<evidence type="ECO:0000256" key="10">
    <source>
        <dbReference type="ARBA" id="ARBA00023237"/>
    </source>
</evidence>
<keyword evidence="9" id="KW-0472">Membrane</keyword>
<evidence type="ECO:0000256" key="8">
    <source>
        <dbReference type="ARBA" id="ARBA00022927"/>
    </source>
</evidence>
<keyword evidence="10" id="KW-0998">Cell outer membrane</keyword>
<comment type="subcellular location">
    <subcellularLocation>
        <location evidence="2">Cell outer membrane</location>
    </subcellularLocation>
    <subcellularLocation>
        <location evidence="1">Cell surface</location>
    </subcellularLocation>
</comment>
<dbReference type="InterPro" id="IPR045584">
    <property type="entry name" value="Pilin-like"/>
</dbReference>
<evidence type="ECO:0000256" key="6">
    <source>
        <dbReference type="ARBA" id="ARBA00022692"/>
    </source>
</evidence>
<keyword evidence="4" id="KW-0813">Transport</keyword>
<dbReference type="SUPFAM" id="SSF54523">
    <property type="entry name" value="Pili subunits"/>
    <property type="match status" value="1"/>
</dbReference>